<reference evidence="3 4" key="1">
    <citation type="submission" date="2019-02" db="EMBL/GenBank/DDBJ databases">
        <title>Deep-cultivation of Planctomycetes and their phenomic and genomic characterization uncovers novel biology.</title>
        <authorList>
            <person name="Wiegand S."/>
            <person name="Jogler M."/>
            <person name="Boedeker C."/>
            <person name="Pinto D."/>
            <person name="Vollmers J."/>
            <person name="Rivas-Marin E."/>
            <person name="Kohn T."/>
            <person name="Peeters S.H."/>
            <person name="Heuer A."/>
            <person name="Rast P."/>
            <person name="Oberbeckmann S."/>
            <person name="Bunk B."/>
            <person name="Jeske O."/>
            <person name="Meyerdierks A."/>
            <person name="Storesund J.E."/>
            <person name="Kallscheuer N."/>
            <person name="Luecker S."/>
            <person name="Lage O.M."/>
            <person name="Pohl T."/>
            <person name="Merkel B.J."/>
            <person name="Hornburger P."/>
            <person name="Mueller R.-W."/>
            <person name="Bruemmer F."/>
            <person name="Labrenz M."/>
            <person name="Spormann A.M."/>
            <person name="Op Den Camp H."/>
            <person name="Overmann J."/>
            <person name="Amann R."/>
            <person name="Jetten M.S.M."/>
            <person name="Mascher T."/>
            <person name="Medema M.H."/>
            <person name="Devos D.P."/>
            <person name="Kaster A.-K."/>
            <person name="Ovreas L."/>
            <person name="Rohde M."/>
            <person name="Galperin M.Y."/>
            <person name="Jogler C."/>
        </authorList>
    </citation>
    <scope>NUCLEOTIDE SEQUENCE [LARGE SCALE GENOMIC DNA]</scope>
    <source>
        <strain evidence="3 4">Pan54</strain>
    </source>
</reference>
<dbReference type="Pfam" id="PF13432">
    <property type="entry name" value="TPR_16"/>
    <property type="match status" value="1"/>
</dbReference>
<dbReference type="AlphaFoldDB" id="A0A5C5X9D9"/>
<comment type="caution">
    <text evidence="3">The sequence shown here is derived from an EMBL/GenBank/DDBJ whole genome shotgun (WGS) entry which is preliminary data.</text>
</comment>
<gene>
    <name evidence="3" type="ORF">Pan54_01700</name>
</gene>
<dbReference type="EMBL" id="SJPG01000001">
    <property type="protein sequence ID" value="TWT59464.1"/>
    <property type="molecule type" value="Genomic_DNA"/>
</dbReference>
<feature type="region of interest" description="Disordered" evidence="2">
    <location>
        <begin position="206"/>
        <end position="231"/>
    </location>
</feature>
<keyword evidence="4" id="KW-1185">Reference proteome</keyword>
<evidence type="ECO:0000256" key="1">
    <source>
        <dbReference type="PROSITE-ProRule" id="PRU00339"/>
    </source>
</evidence>
<dbReference type="InterPro" id="IPR019734">
    <property type="entry name" value="TPR_rpt"/>
</dbReference>
<dbReference type="Proteomes" id="UP000316095">
    <property type="component" value="Unassembled WGS sequence"/>
</dbReference>
<keyword evidence="1" id="KW-0802">TPR repeat</keyword>
<sequence length="465" mass="53471">MSGAEDIAKQCWQRGTKAVNSEDYDYATDMFHKAAVLVPDNLAYRQSLRAAEFKKYKNNGKGAGMMSKPKLVSLRQKLSRARSKKEWDEVDRIAEEALKLNPWDAGFNASAGEACLERGYNTVAIFAYRTATGPMGEPDNVKLLREFGHLLMEDRQFNEAAGIWNKVHKLDPTDGHARQMMTAAQFEQTIKQGNFDEAETTRDVMTDAEISSRLGTKPKRGEADAPGQDPEQDLLHQIRKDPKSVELHQKLAHHYETKDQFDKAYEALEKALELSKGDRAIHELVEDLELKQKNKELDNLKDAARKDPDNEDAKKAHSRFARKLLDREIEIMAERTLRYPQDKRLKYELARRYKRLNRWSDAIPLYQQASLDPRLEVDALVSLGNCFLKDNKPTLAKKQFLKVVPLISYEDKPDRFKEVHYLLGRILEKEGDKKSAEDHYGEILAVDYDYRDVRDRLQGLDAKDD</sequence>
<evidence type="ECO:0000313" key="4">
    <source>
        <dbReference type="Proteomes" id="UP000316095"/>
    </source>
</evidence>
<feature type="repeat" description="TPR" evidence="1">
    <location>
        <begin position="245"/>
        <end position="278"/>
    </location>
</feature>
<dbReference type="Pfam" id="PF13181">
    <property type="entry name" value="TPR_8"/>
    <property type="match status" value="2"/>
</dbReference>
<protein>
    <submittedName>
        <fullName evidence="3">Tetratricopeptide repeat protein</fullName>
    </submittedName>
</protein>
<dbReference type="SMART" id="SM00028">
    <property type="entry name" value="TPR"/>
    <property type="match status" value="5"/>
</dbReference>
<dbReference type="InterPro" id="IPR011990">
    <property type="entry name" value="TPR-like_helical_dom_sf"/>
</dbReference>
<proteinExistence type="predicted"/>
<dbReference type="PROSITE" id="PS50005">
    <property type="entry name" value="TPR"/>
    <property type="match status" value="2"/>
</dbReference>
<name>A0A5C5X9D9_9PLAN</name>
<dbReference type="GO" id="GO:0051301">
    <property type="term" value="P:cell division"/>
    <property type="evidence" value="ECO:0007669"/>
    <property type="project" value="TreeGrafter"/>
</dbReference>
<dbReference type="PANTHER" id="PTHR12558:SF36">
    <property type="entry name" value="ANAPHASE-PROMOTING COMPLEX SUBUNIT 7"/>
    <property type="match status" value="1"/>
</dbReference>
<dbReference type="GO" id="GO:0016567">
    <property type="term" value="P:protein ubiquitination"/>
    <property type="evidence" value="ECO:0007669"/>
    <property type="project" value="TreeGrafter"/>
</dbReference>
<accession>A0A5C5X9D9</accession>
<evidence type="ECO:0000256" key="2">
    <source>
        <dbReference type="SAM" id="MobiDB-lite"/>
    </source>
</evidence>
<organism evidence="3 4">
    <name type="scientific">Rubinisphaera italica</name>
    <dbReference type="NCBI Taxonomy" id="2527969"/>
    <lineage>
        <taxon>Bacteria</taxon>
        <taxon>Pseudomonadati</taxon>
        <taxon>Planctomycetota</taxon>
        <taxon>Planctomycetia</taxon>
        <taxon>Planctomycetales</taxon>
        <taxon>Planctomycetaceae</taxon>
        <taxon>Rubinisphaera</taxon>
    </lineage>
</organism>
<dbReference type="SUPFAM" id="SSF48452">
    <property type="entry name" value="TPR-like"/>
    <property type="match status" value="1"/>
</dbReference>
<feature type="repeat" description="TPR" evidence="1">
    <location>
        <begin position="141"/>
        <end position="174"/>
    </location>
</feature>
<dbReference type="PANTHER" id="PTHR12558">
    <property type="entry name" value="CELL DIVISION CYCLE 16,23,27"/>
    <property type="match status" value="1"/>
</dbReference>
<dbReference type="RefSeq" id="WP_165441502.1">
    <property type="nucleotide sequence ID" value="NZ_SJPG01000001.1"/>
</dbReference>
<evidence type="ECO:0000313" key="3">
    <source>
        <dbReference type="EMBL" id="TWT59464.1"/>
    </source>
</evidence>
<dbReference type="Gene3D" id="1.25.40.10">
    <property type="entry name" value="Tetratricopeptide repeat domain"/>
    <property type="match status" value="3"/>
</dbReference>